<dbReference type="Gene3D" id="3.40.30.10">
    <property type="entry name" value="Glutaredoxin"/>
    <property type="match status" value="1"/>
</dbReference>
<dbReference type="SUPFAM" id="SSF52833">
    <property type="entry name" value="Thioredoxin-like"/>
    <property type="match status" value="1"/>
</dbReference>
<name>W4K680_HETIT</name>
<dbReference type="Gene3D" id="1.20.1050.10">
    <property type="match status" value="1"/>
</dbReference>
<dbReference type="OrthoDB" id="4951845at2759"/>
<dbReference type="InParanoid" id="W4K680"/>
<protein>
    <submittedName>
        <fullName evidence="2">Glutathione S-transferase</fullName>
    </submittedName>
</protein>
<dbReference type="AlphaFoldDB" id="W4K680"/>
<proteinExistence type="predicted"/>
<keyword evidence="3" id="KW-1185">Reference proteome</keyword>
<dbReference type="InterPro" id="IPR036249">
    <property type="entry name" value="Thioredoxin-like_sf"/>
</dbReference>
<accession>W4K680</accession>
<dbReference type="EMBL" id="KI925458">
    <property type="protein sequence ID" value="ETW81327.1"/>
    <property type="molecule type" value="Genomic_DNA"/>
</dbReference>
<dbReference type="KEGG" id="hir:HETIRDRAFT_64692"/>
<evidence type="ECO:0000259" key="1">
    <source>
        <dbReference type="PROSITE" id="PS50404"/>
    </source>
</evidence>
<dbReference type="Pfam" id="PF22041">
    <property type="entry name" value="GST_C_7"/>
    <property type="match status" value="1"/>
</dbReference>
<sequence>MSSTIILYDIPSSTPTKAWTPNPWKARLTLNMKALPYKTVWVEYPDIAGLCKQIGAEPTQIKNGEPLYTLPVLQDLATGTVVSDSFKIAQYLDATYPNTPFTLVPAGTKAFHAMFLGVWAQKISAYVFPLLAFPSALKLNPRSAEYFRRTREAMFGKTLEEFTPQGEARAASWSKARQGLTEIDGWLKENGQGTVFVMGDTPSFADAAIYSSIIWLEDMLGTDSKEWTELMAADEGRWAKLVEAFRKWKVVDEEGLKSA</sequence>
<dbReference type="Pfam" id="PF13409">
    <property type="entry name" value="GST_N_2"/>
    <property type="match status" value="1"/>
</dbReference>
<dbReference type="GeneID" id="20678692"/>
<dbReference type="InterPro" id="IPR036282">
    <property type="entry name" value="Glutathione-S-Trfase_C_sf"/>
</dbReference>
<dbReference type="PROSITE" id="PS50404">
    <property type="entry name" value="GST_NTER"/>
    <property type="match status" value="1"/>
</dbReference>
<dbReference type="InterPro" id="IPR004045">
    <property type="entry name" value="Glutathione_S-Trfase_N"/>
</dbReference>
<dbReference type="eggNOG" id="ENOG502QQN3">
    <property type="taxonomic scope" value="Eukaryota"/>
</dbReference>
<dbReference type="RefSeq" id="XP_009545880.1">
    <property type="nucleotide sequence ID" value="XM_009547585.1"/>
</dbReference>
<gene>
    <name evidence="2" type="primary">GST13</name>
    <name evidence="2" type="ORF">HETIRDRAFT_64692</name>
</gene>
<evidence type="ECO:0000313" key="3">
    <source>
        <dbReference type="Proteomes" id="UP000030671"/>
    </source>
</evidence>
<keyword evidence="2" id="KW-0808">Transferase</keyword>
<dbReference type="SUPFAM" id="SSF47616">
    <property type="entry name" value="GST C-terminal domain-like"/>
    <property type="match status" value="1"/>
</dbReference>
<dbReference type="Proteomes" id="UP000030671">
    <property type="component" value="Unassembled WGS sequence"/>
</dbReference>
<dbReference type="CDD" id="cd03038">
    <property type="entry name" value="GST_N_etherase_LigE"/>
    <property type="match status" value="1"/>
</dbReference>
<reference evidence="2 3" key="1">
    <citation type="journal article" date="2012" name="New Phytol.">
        <title>Insight into trade-off between wood decay and parasitism from the genome of a fungal forest pathogen.</title>
        <authorList>
            <person name="Olson A."/>
            <person name="Aerts A."/>
            <person name="Asiegbu F."/>
            <person name="Belbahri L."/>
            <person name="Bouzid O."/>
            <person name="Broberg A."/>
            <person name="Canback B."/>
            <person name="Coutinho P.M."/>
            <person name="Cullen D."/>
            <person name="Dalman K."/>
            <person name="Deflorio G."/>
            <person name="van Diepen L.T."/>
            <person name="Dunand C."/>
            <person name="Duplessis S."/>
            <person name="Durling M."/>
            <person name="Gonthier P."/>
            <person name="Grimwood J."/>
            <person name="Fossdal C.G."/>
            <person name="Hansson D."/>
            <person name="Henrissat B."/>
            <person name="Hietala A."/>
            <person name="Himmelstrand K."/>
            <person name="Hoffmeister D."/>
            <person name="Hogberg N."/>
            <person name="James T.Y."/>
            <person name="Karlsson M."/>
            <person name="Kohler A."/>
            <person name="Kues U."/>
            <person name="Lee Y.H."/>
            <person name="Lin Y.C."/>
            <person name="Lind M."/>
            <person name="Lindquist E."/>
            <person name="Lombard V."/>
            <person name="Lucas S."/>
            <person name="Lunden K."/>
            <person name="Morin E."/>
            <person name="Murat C."/>
            <person name="Park J."/>
            <person name="Raffaello T."/>
            <person name="Rouze P."/>
            <person name="Salamov A."/>
            <person name="Schmutz J."/>
            <person name="Solheim H."/>
            <person name="Stahlberg J."/>
            <person name="Velez H."/>
            <person name="de Vries R.P."/>
            <person name="Wiebenga A."/>
            <person name="Woodward S."/>
            <person name="Yakovlev I."/>
            <person name="Garbelotto M."/>
            <person name="Martin F."/>
            <person name="Grigoriev I.V."/>
            <person name="Stenlid J."/>
        </authorList>
    </citation>
    <scope>NUCLEOTIDE SEQUENCE [LARGE SCALE GENOMIC DNA]</scope>
    <source>
        <strain evidence="2 3">TC 32-1</strain>
    </source>
</reference>
<dbReference type="HOGENOM" id="CLU_011226_4_0_1"/>
<organism evidence="2 3">
    <name type="scientific">Heterobasidion irregulare (strain TC 32-1)</name>
    <dbReference type="NCBI Taxonomy" id="747525"/>
    <lineage>
        <taxon>Eukaryota</taxon>
        <taxon>Fungi</taxon>
        <taxon>Dikarya</taxon>
        <taxon>Basidiomycota</taxon>
        <taxon>Agaricomycotina</taxon>
        <taxon>Agaricomycetes</taxon>
        <taxon>Russulales</taxon>
        <taxon>Bondarzewiaceae</taxon>
        <taxon>Heterobasidion</taxon>
        <taxon>Heterobasidion annosum species complex</taxon>
    </lineage>
</organism>
<feature type="domain" description="GST N-terminal" evidence="1">
    <location>
        <begin position="10"/>
        <end position="100"/>
    </location>
</feature>
<evidence type="ECO:0000313" key="2">
    <source>
        <dbReference type="EMBL" id="ETW81327.1"/>
    </source>
</evidence>
<dbReference type="GO" id="GO:0016740">
    <property type="term" value="F:transferase activity"/>
    <property type="evidence" value="ECO:0007669"/>
    <property type="project" value="UniProtKB-KW"/>
</dbReference>
<dbReference type="InterPro" id="IPR054416">
    <property type="entry name" value="GST_UstS-like_C"/>
</dbReference>